<proteinExistence type="inferred from homology"/>
<comment type="caution">
    <text evidence="8">The sequence shown here is derived from an EMBL/GenBank/DDBJ whole genome shotgun (WGS) entry which is preliminary data.</text>
</comment>
<evidence type="ECO:0000256" key="4">
    <source>
        <dbReference type="ARBA" id="ARBA00023163"/>
    </source>
</evidence>
<organism evidence="8 9">
    <name type="scientific">Coccomyxa subellipsoidea</name>
    <dbReference type="NCBI Taxonomy" id="248742"/>
    <lineage>
        <taxon>Eukaryota</taxon>
        <taxon>Viridiplantae</taxon>
        <taxon>Chlorophyta</taxon>
        <taxon>core chlorophytes</taxon>
        <taxon>Trebouxiophyceae</taxon>
        <taxon>Trebouxiophyceae incertae sedis</taxon>
        <taxon>Coccomyxaceae</taxon>
        <taxon>Coccomyxa</taxon>
    </lineage>
</organism>
<feature type="domain" description="TAFII28-like protein" evidence="7">
    <location>
        <begin position="82"/>
        <end position="165"/>
    </location>
</feature>
<evidence type="ECO:0000256" key="2">
    <source>
        <dbReference type="ARBA" id="ARBA00009788"/>
    </source>
</evidence>
<protein>
    <recommendedName>
        <fullName evidence="7">TAFII28-like protein domain-containing protein</fullName>
    </recommendedName>
</protein>
<dbReference type="Proteomes" id="UP001491310">
    <property type="component" value="Unassembled WGS sequence"/>
</dbReference>
<dbReference type="PANTHER" id="PTHR13218">
    <property type="entry name" value="TRANSCRIPTION INITIATION FACTOR TFIID SUBUNIT 11-RELATED"/>
    <property type="match status" value="1"/>
</dbReference>
<keyword evidence="4" id="KW-0804">Transcription</keyword>
<sequence>MDLDEEDDEAPAAPPIGGASADVDSRPQPSGPGAADQQPSTAAAGETQPDSGAEERQTPTLDEEQQLEARKQERQRKNKEVMKLLTEEQLDRYESYRRSTISRPNMKKLLHSVTGQAPHQNTTIVMCGIAKLFVGDVVETARMVAAEMGDTGALRPVHLQAAYQRLDREGKIPHRAKKPRRMRML</sequence>
<dbReference type="InterPro" id="IPR006809">
    <property type="entry name" value="TAFII28_dom"/>
</dbReference>
<comment type="subcellular location">
    <subcellularLocation>
        <location evidence="1">Nucleus</location>
    </subcellularLocation>
</comment>
<dbReference type="InterPro" id="IPR009072">
    <property type="entry name" value="Histone-fold"/>
</dbReference>
<dbReference type="PANTHER" id="PTHR13218:SF8">
    <property type="entry name" value="TRANSCRIPTION INITIATION FACTOR TFIID SUBUNIT 11"/>
    <property type="match status" value="1"/>
</dbReference>
<accession>A0ABR2Z3Y5</accession>
<evidence type="ECO:0000256" key="1">
    <source>
        <dbReference type="ARBA" id="ARBA00004123"/>
    </source>
</evidence>
<evidence type="ECO:0000256" key="5">
    <source>
        <dbReference type="ARBA" id="ARBA00023242"/>
    </source>
</evidence>
<comment type="similarity">
    <text evidence="2">Belongs to the TAF11 family.</text>
</comment>
<feature type="region of interest" description="Disordered" evidence="6">
    <location>
        <begin position="1"/>
        <end position="80"/>
    </location>
</feature>
<evidence type="ECO:0000313" key="9">
    <source>
        <dbReference type="Proteomes" id="UP001491310"/>
    </source>
</evidence>
<evidence type="ECO:0000313" key="8">
    <source>
        <dbReference type="EMBL" id="KAK9918426.1"/>
    </source>
</evidence>
<evidence type="ECO:0000256" key="6">
    <source>
        <dbReference type="SAM" id="MobiDB-lite"/>
    </source>
</evidence>
<name>A0ABR2Z3Y5_9CHLO</name>
<dbReference type="CDD" id="cd08048">
    <property type="entry name" value="HFD_TAF11"/>
    <property type="match status" value="1"/>
</dbReference>
<keyword evidence="9" id="KW-1185">Reference proteome</keyword>
<gene>
    <name evidence="8" type="ORF">WJX75_004048</name>
</gene>
<keyword evidence="5" id="KW-0539">Nucleus</keyword>
<reference evidence="8 9" key="1">
    <citation type="journal article" date="2024" name="Nat. Commun.">
        <title>Phylogenomics reveals the evolutionary origins of lichenization in chlorophyte algae.</title>
        <authorList>
            <person name="Puginier C."/>
            <person name="Libourel C."/>
            <person name="Otte J."/>
            <person name="Skaloud P."/>
            <person name="Haon M."/>
            <person name="Grisel S."/>
            <person name="Petersen M."/>
            <person name="Berrin J.G."/>
            <person name="Delaux P.M."/>
            <person name="Dal Grande F."/>
            <person name="Keller J."/>
        </authorList>
    </citation>
    <scope>NUCLEOTIDE SEQUENCE [LARGE SCALE GENOMIC DNA]</scope>
    <source>
        <strain evidence="8 9">SAG 216-7</strain>
    </source>
</reference>
<dbReference type="Gene3D" id="1.10.20.10">
    <property type="entry name" value="Histone, subunit A"/>
    <property type="match status" value="1"/>
</dbReference>
<evidence type="ECO:0000259" key="7">
    <source>
        <dbReference type="Pfam" id="PF04719"/>
    </source>
</evidence>
<dbReference type="EMBL" id="JALJOT010000001">
    <property type="protein sequence ID" value="KAK9918426.1"/>
    <property type="molecule type" value="Genomic_DNA"/>
</dbReference>
<dbReference type="Pfam" id="PF04719">
    <property type="entry name" value="TAFII28"/>
    <property type="match status" value="1"/>
</dbReference>
<dbReference type="SUPFAM" id="SSF47113">
    <property type="entry name" value="Histone-fold"/>
    <property type="match status" value="1"/>
</dbReference>
<dbReference type="InterPro" id="IPR045127">
    <property type="entry name" value="TAF11-like"/>
</dbReference>
<feature type="compositionally biased region" description="Acidic residues" evidence="6">
    <location>
        <begin position="1"/>
        <end position="10"/>
    </location>
</feature>
<keyword evidence="3" id="KW-0805">Transcription regulation</keyword>
<evidence type="ECO:0000256" key="3">
    <source>
        <dbReference type="ARBA" id="ARBA00023015"/>
    </source>
</evidence>